<feature type="region of interest" description="Disordered" evidence="1">
    <location>
        <begin position="121"/>
        <end position="143"/>
    </location>
</feature>
<dbReference type="Pfam" id="PF07892">
    <property type="entry name" value="DUF1667"/>
    <property type="match status" value="1"/>
</dbReference>
<evidence type="ECO:0000256" key="1">
    <source>
        <dbReference type="SAM" id="MobiDB-lite"/>
    </source>
</evidence>
<dbReference type="PANTHER" id="PTHR39450">
    <property type="entry name" value="MOLYBDOPTERIN OXIDOREDUCTASE, 4FE-4S CLUSTER-BINDING SUBUNIT"/>
    <property type="match status" value="1"/>
</dbReference>
<name>A0ABS6K5V4_9FIRM</name>
<sequence length="143" mass="15765">MKKLTCIVCPNGCALTVEGDADRIRVTGNLCKRGEQFAKEELLHPVRTICTTVRTEFAAVPVLPVRVSAEIPKDRIKDVMQEINQVVLKEPVGRGDVIVPDVLGLGVDVIATSSLLRYLKKESTGKENEGRKLGSKKEEEHDE</sequence>
<gene>
    <name evidence="2" type="ORF">KTH90_07370</name>
</gene>
<evidence type="ECO:0000313" key="3">
    <source>
        <dbReference type="Proteomes" id="UP001314681"/>
    </source>
</evidence>
<protein>
    <submittedName>
        <fullName evidence="2">DUF1667 domain-containing protein</fullName>
    </submittedName>
</protein>
<evidence type="ECO:0000313" key="2">
    <source>
        <dbReference type="EMBL" id="MBU9725831.1"/>
    </source>
</evidence>
<proteinExistence type="predicted"/>
<keyword evidence="3" id="KW-1185">Reference proteome</keyword>
<reference evidence="2 3" key="1">
    <citation type="submission" date="2021-06" db="EMBL/GenBank/DDBJ databases">
        <title>Description of novel taxa of the family Lachnospiraceae.</title>
        <authorList>
            <person name="Chaplin A.V."/>
            <person name="Sokolova S.R."/>
            <person name="Pikina A.P."/>
            <person name="Korzhanova M."/>
            <person name="Belova V."/>
            <person name="Korostin D."/>
            <person name="Efimov B.A."/>
        </authorList>
    </citation>
    <scope>NUCLEOTIDE SEQUENCE [LARGE SCALE GENOMIC DNA]</scope>
    <source>
        <strain evidence="2 3">ASD4241</strain>
    </source>
</reference>
<organism evidence="2 3">
    <name type="scientific">Diplocloster modestus</name>
    <dbReference type="NCBI Taxonomy" id="2850322"/>
    <lineage>
        <taxon>Bacteria</taxon>
        <taxon>Bacillati</taxon>
        <taxon>Bacillota</taxon>
        <taxon>Clostridia</taxon>
        <taxon>Lachnospirales</taxon>
        <taxon>Lachnospiraceae</taxon>
        <taxon>Diplocloster</taxon>
    </lineage>
</organism>
<accession>A0ABS6K5V4</accession>
<dbReference type="PANTHER" id="PTHR39450:SF1">
    <property type="entry name" value="DUF1667 DOMAIN-CONTAINING PROTEIN"/>
    <property type="match status" value="1"/>
</dbReference>
<dbReference type="InterPro" id="IPR012460">
    <property type="entry name" value="DUF1667"/>
</dbReference>
<comment type="caution">
    <text evidence="2">The sequence shown here is derived from an EMBL/GenBank/DDBJ whole genome shotgun (WGS) entry which is preliminary data.</text>
</comment>
<dbReference type="SUPFAM" id="SSF160148">
    <property type="entry name" value="CPE0013-like"/>
    <property type="match status" value="1"/>
</dbReference>
<dbReference type="EMBL" id="JAHQCX010000004">
    <property type="protein sequence ID" value="MBU9725831.1"/>
    <property type="molecule type" value="Genomic_DNA"/>
</dbReference>
<dbReference type="InterPro" id="IPR036593">
    <property type="entry name" value="CPE0013-like_sf"/>
</dbReference>
<dbReference type="Proteomes" id="UP001314681">
    <property type="component" value="Unassembled WGS sequence"/>
</dbReference>
<dbReference type="Gene3D" id="3.10.530.10">
    <property type="entry name" value="CPE0013-like"/>
    <property type="match status" value="1"/>
</dbReference>